<reference evidence="4 5" key="1">
    <citation type="submission" date="2015-04" db="EMBL/GenBank/DDBJ databases">
        <title>Lasius niger genome sequencing.</title>
        <authorList>
            <person name="Konorov E.A."/>
            <person name="Nikitin M.A."/>
            <person name="Kirill M.V."/>
            <person name="Chang P."/>
        </authorList>
    </citation>
    <scope>NUCLEOTIDE SEQUENCE [LARGE SCALE GENOMIC DNA]</scope>
    <source>
        <tissue evidence="4">Whole</tissue>
    </source>
</reference>
<dbReference type="Gene3D" id="1.10.472.80">
    <property type="entry name" value="Ypt/Rab-GAP domain of gyp1p, domain 3"/>
    <property type="match status" value="1"/>
</dbReference>
<sequence length="872" mass="98745">MFGCSREAVRVKVKKCETRHQPEYRKFSVDPQITSIEVLQSILIKAFDIKGASEPYLYLQVNLKPFGETGDCEYYWEQNAQEVSTRQQETGFPYRTPKLPGLIMNKASAIASSISLFGVSYLPFNFSSQMERTLNMVQRALGNLGEESSHQQNVHPPRPPLTDAEFRRFLDPIGQVVHSKDLRAVIYFGGIEPSLRKVVWKHILNVYPEGMSGRERMDYMKRKAQEYQNLRERWRVLVQKGQNVGDLGYVTGMVRKDVLRTDRHYKFYGGSDDNQNTASLFNLLTTYALNHPSVSYCQGMSDLASPLLVTMRDEAQAYICLCALMRRLKDNFMLDGIAMTTKFAHLAEGLQHYDPDFYAYLKSHQADDLLFCYRWLLLEMKREFALDDALRMLEVLWAALPASPPTGELSLAEVPFPPPSPPPSPNVKHIRENAYTKVCAIRRQSSSASIAASIKRKALSTEDPTLQSATEVNGETKRSNSPYEAFSDSENDLTSTKNKKNTESTEKCLSTDSIPVKSKRSNLFELKDKLSVSNKEQIKNSEQSDNSGEKKCARVVKNLNEFLNFTSLNRSKVTPSDAEPELRRVSSESGVIRVLRDEPISPDDSTDFFPMTTSMTRELRLELESLDRQVFGLSPPSEIQCDCVLSKRESDLPESETETELARCSPAADVFVWENPLHTLQQKHHPTTPDEQAELEYDGEILEDQNGVKSVTPIRLLKCTTRSESASDSEGTESWHQNPPASESPTKQQQQQQQSVQEQCEEVTELTNLIPAGTSEDQLGESSLPPPHEFGGGNPFLMFLCITLLLQHRDFVMRNQMDYNEMAMHFDKMIRRHNVIRVLNQARQLFAGYLRRHSASSSTGSISTGKPDCVNV</sequence>
<organism evidence="4 5">
    <name type="scientific">Lasius niger</name>
    <name type="common">Black garden ant</name>
    <dbReference type="NCBI Taxonomy" id="67767"/>
    <lineage>
        <taxon>Eukaryota</taxon>
        <taxon>Metazoa</taxon>
        <taxon>Ecdysozoa</taxon>
        <taxon>Arthropoda</taxon>
        <taxon>Hexapoda</taxon>
        <taxon>Insecta</taxon>
        <taxon>Pterygota</taxon>
        <taxon>Neoptera</taxon>
        <taxon>Endopterygota</taxon>
        <taxon>Hymenoptera</taxon>
        <taxon>Apocrita</taxon>
        <taxon>Aculeata</taxon>
        <taxon>Formicoidea</taxon>
        <taxon>Formicidae</taxon>
        <taxon>Formicinae</taxon>
        <taxon>Lasius</taxon>
        <taxon>Lasius</taxon>
    </lineage>
</organism>
<feature type="compositionally biased region" description="Low complexity" evidence="2">
    <location>
        <begin position="748"/>
        <end position="758"/>
    </location>
</feature>
<feature type="compositionally biased region" description="Polar residues" evidence="2">
    <location>
        <begin position="721"/>
        <end position="747"/>
    </location>
</feature>
<protein>
    <submittedName>
        <fullName evidence="4">Tbc1 domain family member 25-like protein</fullName>
    </submittedName>
</protein>
<keyword evidence="1" id="KW-0343">GTPase activation</keyword>
<dbReference type="SUPFAM" id="SSF47923">
    <property type="entry name" value="Ypt/Rab-GAP domain of gyp1p"/>
    <property type="match status" value="2"/>
</dbReference>
<evidence type="ECO:0000259" key="3">
    <source>
        <dbReference type="PROSITE" id="PS50086"/>
    </source>
</evidence>
<dbReference type="Proteomes" id="UP000036403">
    <property type="component" value="Unassembled WGS sequence"/>
</dbReference>
<dbReference type="FunFam" id="1.10.8.270:FF:000041">
    <property type="entry name" value="TBC1 domain family member 25"/>
    <property type="match status" value="1"/>
</dbReference>
<dbReference type="InterPro" id="IPR035969">
    <property type="entry name" value="Rab-GAP_TBC_sf"/>
</dbReference>
<dbReference type="PaxDb" id="67767-A0A0J7LAM1"/>
<dbReference type="Pfam" id="PF00566">
    <property type="entry name" value="RabGAP-TBC"/>
    <property type="match status" value="1"/>
</dbReference>
<dbReference type="SMART" id="SM00164">
    <property type="entry name" value="TBC"/>
    <property type="match status" value="1"/>
</dbReference>
<dbReference type="GO" id="GO:0005776">
    <property type="term" value="C:autophagosome"/>
    <property type="evidence" value="ECO:0007669"/>
    <property type="project" value="TreeGrafter"/>
</dbReference>
<comment type="caution">
    <text evidence="4">The sequence shown here is derived from an EMBL/GenBank/DDBJ whole genome shotgun (WGS) entry which is preliminary data.</text>
</comment>
<dbReference type="PANTHER" id="PTHR22957:SF333">
    <property type="entry name" value="TBC1 DOMAIN FAMILY MEMBER 25"/>
    <property type="match status" value="1"/>
</dbReference>
<dbReference type="GO" id="GO:0005096">
    <property type="term" value="F:GTPase activator activity"/>
    <property type="evidence" value="ECO:0007669"/>
    <property type="project" value="UniProtKB-KW"/>
</dbReference>
<dbReference type="AlphaFoldDB" id="A0A0J7LAM1"/>
<dbReference type="GO" id="GO:1901096">
    <property type="term" value="P:regulation of autophagosome maturation"/>
    <property type="evidence" value="ECO:0007669"/>
    <property type="project" value="TreeGrafter"/>
</dbReference>
<accession>A0A0J7LAM1</accession>
<evidence type="ECO:0000256" key="2">
    <source>
        <dbReference type="SAM" id="MobiDB-lite"/>
    </source>
</evidence>
<dbReference type="OrthoDB" id="10264062at2759"/>
<evidence type="ECO:0000313" key="5">
    <source>
        <dbReference type="Proteomes" id="UP000036403"/>
    </source>
</evidence>
<dbReference type="EMBL" id="LBMM01000101">
    <property type="protein sequence ID" value="KMR04947.1"/>
    <property type="molecule type" value="Genomic_DNA"/>
</dbReference>
<dbReference type="PANTHER" id="PTHR22957">
    <property type="entry name" value="TBC1 DOMAIN FAMILY MEMBER GTPASE-ACTIVATING PROTEIN"/>
    <property type="match status" value="1"/>
</dbReference>
<gene>
    <name evidence="4" type="ORF">RF55_324</name>
</gene>
<name>A0A0J7LAM1_LASNI</name>
<dbReference type="PROSITE" id="PS50086">
    <property type="entry name" value="TBC_RABGAP"/>
    <property type="match status" value="1"/>
</dbReference>
<feature type="region of interest" description="Disordered" evidence="2">
    <location>
        <begin position="460"/>
        <end position="513"/>
    </location>
</feature>
<dbReference type="Gene3D" id="1.10.8.270">
    <property type="entry name" value="putative rabgap domain of human tbc1 domain family member 14 like domains"/>
    <property type="match status" value="1"/>
</dbReference>
<dbReference type="STRING" id="67767.A0A0J7LAM1"/>
<feature type="compositionally biased region" description="Polar residues" evidence="2">
    <location>
        <begin position="462"/>
        <end position="473"/>
    </location>
</feature>
<evidence type="ECO:0000256" key="1">
    <source>
        <dbReference type="ARBA" id="ARBA00022468"/>
    </source>
</evidence>
<evidence type="ECO:0000313" key="4">
    <source>
        <dbReference type="EMBL" id="KMR04947.1"/>
    </source>
</evidence>
<feature type="region of interest" description="Disordered" evidence="2">
    <location>
        <begin position="721"/>
        <end position="762"/>
    </location>
</feature>
<dbReference type="InterPro" id="IPR000195">
    <property type="entry name" value="Rab-GAP-TBC_dom"/>
</dbReference>
<keyword evidence="5" id="KW-1185">Reference proteome</keyword>
<feature type="domain" description="Rab-GAP TBC" evidence="3">
    <location>
        <begin position="190"/>
        <end position="400"/>
    </location>
</feature>
<proteinExistence type="predicted"/>